<keyword evidence="2" id="KW-1185">Reference proteome</keyword>
<gene>
    <name evidence="1" type="ORF">H6G95_10855</name>
</gene>
<dbReference type="RefSeq" id="WP_190892390.1">
    <property type="nucleotide sequence ID" value="NZ_JACJTE010000008.1"/>
</dbReference>
<comment type="caution">
    <text evidence="1">The sequence shown here is derived from an EMBL/GenBank/DDBJ whole genome shotgun (WGS) entry which is preliminary data.</text>
</comment>
<evidence type="ECO:0000313" key="1">
    <source>
        <dbReference type="EMBL" id="MBD2561107.1"/>
    </source>
</evidence>
<reference evidence="1 2" key="1">
    <citation type="journal article" date="2020" name="ISME J.">
        <title>Comparative genomics reveals insights into cyanobacterial evolution and habitat adaptation.</title>
        <authorList>
            <person name="Chen M.Y."/>
            <person name="Teng W.K."/>
            <person name="Zhao L."/>
            <person name="Hu C.X."/>
            <person name="Zhou Y.K."/>
            <person name="Han B.P."/>
            <person name="Song L.R."/>
            <person name="Shu W.S."/>
        </authorList>
    </citation>
    <scope>NUCLEOTIDE SEQUENCE [LARGE SCALE GENOMIC DNA]</scope>
    <source>
        <strain evidence="1 2">FACHB-391</strain>
    </source>
</reference>
<evidence type="ECO:0000313" key="2">
    <source>
        <dbReference type="Proteomes" id="UP000604661"/>
    </source>
</evidence>
<dbReference type="EMBL" id="JACJTE010000008">
    <property type="protein sequence ID" value="MBD2561107.1"/>
    <property type="molecule type" value="Genomic_DNA"/>
</dbReference>
<sequence length="72" mass="8397">MRLISYAQLCDRSSHSTLDITRRIFEADYTLCLIAIAIDLSVNYFVKRSHILIHKELYLTTNRGSVYTFVII</sequence>
<organism evidence="1 2">
    <name type="scientific">Nostoc linckia FACHB-391</name>
    <dbReference type="NCBI Taxonomy" id="2692906"/>
    <lineage>
        <taxon>Bacteria</taxon>
        <taxon>Bacillati</taxon>
        <taxon>Cyanobacteriota</taxon>
        <taxon>Cyanophyceae</taxon>
        <taxon>Nostocales</taxon>
        <taxon>Nostocaceae</taxon>
        <taxon>Nostoc</taxon>
    </lineage>
</organism>
<proteinExistence type="predicted"/>
<dbReference type="Proteomes" id="UP000604661">
    <property type="component" value="Unassembled WGS sequence"/>
</dbReference>
<name>A0ABR8EU60_NOSLI</name>
<protein>
    <submittedName>
        <fullName evidence="1">Uncharacterized protein</fullName>
    </submittedName>
</protein>
<accession>A0ABR8EU60</accession>